<feature type="region of interest" description="Disordered" evidence="1">
    <location>
        <begin position="1"/>
        <end position="85"/>
    </location>
</feature>
<dbReference type="AlphaFoldDB" id="A0A812WJ07"/>
<evidence type="ECO:0000256" key="1">
    <source>
        <dbReference type="SAM" id="MobiDB-lite"/>
    </source>
</evidence>
<accession>A0A812WJ07</accession>
<feature type="compositionally biased region" description="Low complexity" evidence="1">
    <location>
        <begin position="41"/>
        <end position="52"/>
    </location>
</feature>
<organism evidence="2 3">
    <name type="scientific">Symbiodinium pilosum</name>
    <name type="common">Dinoflagellate</name>
    <dbReference type="NCBI Taxonomy" id="2952"/>
    <lineage>
        <taxon>Eukaryota</taxon>
        <taxon>Sar</taxon>
        <taxon>Alveolata</taxon>
        <taxon>Dinophyceae</taxon>
        <taxon>Suessiales</taxon>
        <taxon>Symbiodiniaceae</taxon>
        <taxon>Symbiodinium</taxon>
    </lineage>
</organism>
<keyword evidence="3" id="KW-1185">Reference proteome</keyword>
<feature type="compositionally biased region" description="Basic residues" evidence="1">
    <location>
        <begin position="1"/>
        <end position="21"/>
    </location>
</feature>
<sequence length="221" mass="24920">MDSRSRTRSKPQRSQRYRSTSRPRMDSRSRARGSRKDSRSRSNGARGNGSARSRSRGRGNPQTEYRIPPPAKRADPKKEVTITEEQRQNSILLDGYYYATIDFTSPHAQPPWTTEPDARYTYQTKTDISVIRAKNLPSGWEVAPATENVIREVITPHAWGTHLLVTEGCKAYWTAGGNNPGCLEALWDYEKLPGRYTLKAKFGQNAALHGIILIKTISKVS</sequence>
<evidence type="ECO:0000313" key="3">
    <source>
        <dbReference type="Proteomes" id="UP000649617"/>
    </source>
</evidence>
<feature type="compositionally biased region" description="Basic and acidic residues" evidence="1">
    <location>
        <begin position="72"/>
        <end position="85"/>
    </location>
</feature>
<name>A0A812WJ07_SYMPI</name>
<dbReference type="OrthoDB" id="426328at2759"/>
<protein>
    <submittedName>
        <fullName evidence="2">Uncharacterized protein</fullName>
    </submittedName>
</protein>
<feature type="compositionally biased region" description="Basic and acidic residues" evidence="1">
    <location>
        <begin position="23"/>
        <end position="40"/>
    </location>
</feature>
<dbReference type="Proteomes" id="UP000649617">
    <property type="component" value="Unassembled WGS sequence"/>
</dbReference>
<dbReference type="EMBL" id="CAJNIZ010044149">
    <property type="protein sequence ID" value="CAE7679553.1"/>
    <property type="molecule type" value="Genomic_DNA"/>
</dbReference>
<evidence type="ECO:0000313" key="2">
    <source>
        <dbReference type="EMBL" id="CAE7679553.1"/>
    </source>
</evidence>
<proteinExistence type="predicted"/>
<reference evidence="2" key="1">
    <citation type="submission" date="2021-02" db="EMBL/GenBank/DDBJ databases">
        <authorList>
            <person name="Dougan E. K."/>
            <person name="Rhodes N."/>
            <person name="Thang M."/>
            <person name="Chan C."/>
        </authorList>
    </citation>
    <scope>NUCLEOTIDE SEQUENCE</scope>
</reference>
<comment type="caution">
    <text evidence="2">The sequence shown here is derived from an EMBL/GenBank/DDBJ whole genome shotgun (WGS) entry which is preliminary data.</text>
</comment>
<gene>
    <name evidence="2" type="ORF">SPIL2461_LOCUS18892</name>
</gene>